<name>A0A914YNI8_9BILA</name>
<sequence length="118" mass="13972">MKRALRGKGRIYRELCVQLMNELQKMETEKQFNKKLKTCLDLIDSKKAAKIFKYYGNKLSKRSSRWKILSCKLTDETVTTDRAESMNALIGRYKHKNQLFPDELLVILFFITQDQYGK</sequence>
<keyword evidence="1" id="KW-1185">Reference proteome</keyword>
<evidence type="ECO:0000313" key="1">
    <source>
        <dbReference type="Proteomes" id="UP000887577"/>
    </source>
</evidence>
<dbReference type="AlphaFoldDB" id="A0A914YNI8"/>
<dbReference type="Proteomes" id="UP000887577">
    <property type="component" value="Unplaced"/>
</dbReference>
<reference evidence="2" key="1">
    <citation type="submission" date="2022-11" db="UniProtKB">
        <authorList>
            <consortium name="WormBaseParasite"/>
        </authorList>
    </citation>
    <scope>IDENTIFICATION</scope>
</reference>
<organism evidence="1 2">
    <name type="scientific">Panagrolaimus superbus</name>
    <dbReference type="NCBI Taxonomy" id="310955"/>
    <lineage>
        <taxon>Eukaryota</taxon>
        <taxon>Metazoa</taxon>
        <taxon>Ecdysozoa</taxon>
        <taxon>Nematoda</taxon>
        <taxon>Chromadorea</taxon>
        <taxon>Rhabditida</taxon>
        <taxon>Tylenchina</taxon>
        <taxon>Panagrolaimomorpha</taxon>
        <taxon>Panagrolaimoidea</taxon>
        <taxon>Panagrolaimidae</taxon>
        <taxon>Panagrolaimus</taxon>
    </lineage>
</organism>
<accession>A0A914YNI8</accession>
<dbReference type="WBParaSite" id="PSU_v2.g18901.t1">
    <property type="protein sequence ID" value="PSU_v2.g18901.t1"/>
    <property type="gene ID" value="PSU_v2.g18901"/>
</dbReference>
<evidence type="ECO:0000313" key="2">
    <source>
        <dbReference type="WBParaSite" id="PSU_v2.g18901.t1"/>
    </source>
</evidence>
<proteinExistence type="predicted"/>
<protein>
    <submittedName>
        <fullName evidence="2">Uncharacterized protein</fullName>
    </submittedName>
</protein>